<evidence type="ECO:0000313" key="3">
    <source>
        <dbReference type="Proteomes" id="UP000008068"/>
    </source>
</evidence>
<feature type="compositionally biased region" description="Basic and acidic residues" evidence="1">
    <location>
        <begin position="12"/>
        <end position="37"/>
    </location>
</feature>
<reference evidence="3" key="1">
    <citation type="submission" date="2011-07" db="EMBL/GenBank/DDBJ databases">
        <authorList>
            <consortium name="Caenorhabditis brenneri Sequencing and Analysis Consortium"/>
            <person name="Wilson R.K."/>
        </authorList>
    </citation>
    <scope>NUCLEOTIDE SEQUENCE [LARGE SCALE GENOMIC DNA]</scope>
    <source>
        <strain evidence="3">PB2801</strain>
    </source>
</reference>
<feature type="compositionally biased region" description="Polar residues" evidence="1">
    <location>
        <begin position="1"/>
        <end position="10"/>
    </location>
</feature>
<feature type="compositionally biased region" description="Basic and acidic residues" evidence="1">
    <location>
        <begin position="86"/>
        <end position="95"/>
    </location>
</feature>
<gene>
    <name evidence="2" type="ORF">CAEBREN_13809</name>
</gene>
<keyword evidence="3" id="KW-1185">Reference proteome</keyword>
<evidence type="ECO:0000313" key="2">
    <source>
        <dbReference type="EMBL" id="EGT56095.1"/>
    </source>
</evidence>
<protein>
    <submittedName>
        <fullName evidence="2">Uncharacterized protein</fullName>
    </submittedName>
</protein>
<name>G0PH69_CAEBE</name>
<dbReference type="InParanoid" id="G0PH69"/>
<feature type="region of interest" description="Disordered" evidence="1">
    <location>
        <begin position="1"/>
        <end position="151"/>
    </location>
</feature>
<organism evidence="3">
    <name type="scientific">Caenorhabditis brenneri</name>
    <name type="common">Nematode worm</name>
    <dbReference type="NCBI Taxonomy" id="135651"/>
    <lineage>
        <taxon>Eukaryota</taxon>
        <taxon>Metazoa</taxon>
        <taxon>Ecdysozoa</taxon>
        <taxon>Nematoda</taxon>
        <taxon>Chromadorea</taxon>
        <taxon>Rhabditida</taxon>
        <taxon>Rhabditina</taxon>
        <taxon>Rhabditomorpha</taxon>
        <taxon>Rhabditoidea</taxon>
        <taxon>Rhabditidae</taxon>
        <taxon>Peloderinae</taxon>
        <taxon>Caenorhabditis</taxon>
    </lineage>
</organism>
<dbReference type="HOGENOM" id="CLU_1733090_0_0_1"/>
<feature type="compositionally biased region" description="Basic and acidic residues" evidence="1">
    <location>
        <begin position="107"/>
        <end position="120"/>
    </location>
</feature>
<dbReference type="Proteomes" id="UP000008068">
    <property type="component" value="Unassembled WGS sequence"/>
</dbReference>
<proteinExistence type="predicted"/>
<evidence type="ECO:0000256" key="1">
    <source>
        <dbReference type="SAM" id="MobiDB-lite"/>
    </source>
</evidence>
<dbReference type="AlphaFoldDB" id="G0PH69"/>
<sequence>MPSSHHSGNQKMKGERKAIKKCRGDSNKKKSGSQDHKYRCKNVETFTKDNRRDFINDNSSSPPTMRSPWASRERPRPESLWFRSPVRPEKQENDKLSISQPFPEVEEFTKNESSTKHIDQYDSDNESGYVYEKIEGWDTDTDDEEALPKKC</sequence>
<dbReference type="EMBL" id="GL380464">
    <property type="protein sequence ID" value="EGT56095.1"/>
    <property type="molecule type" value="Genomic_DNA"/>
</dbReference>
<accession>G0PH69</accession>
<feature type="compositionally biased region" description="Basic and acidic residues" evidence="1">
    <location>
        <begin position="46"/>
        <end position="55"/>
    </location>
</feature>